<evidence type="ECO:0000256" key="4">
    <source>
        <dbReference type="SAM" id="MobiDB-lite"/>
    </source>
</evidence>
<feature type="region of interest" description="Leucine repeat II (LRII)" evidence="3">
    <location>
        <begin position="357"/>
        <end position="389"/>
    </location>
</feature>
<evidence type="ECO:0000256" key="1">
    <source>
        <dbReference type="ARBA" id="ARBA00023015"/>
    </source>
</evidence>
<keyword evidence="2" id="KW-0804">Transcription</keyword>
<keyword evidence="6" id="KW-1185">Reference proteome</keyword>
<feature type="region of interest" description="Disordered" evidence="4">
    <location>
        <begin position="100"/>
        <end position="135"/>
    </location>
</feature>
<dbReference type="OMA" id="AGEMFIQ"/>
<dbReference type="PANTHER" id="PTHR31636">
    <property type="entry name" value="OSJNBA0084A10.13 PROTEIN-RELATED"/>
    <property type="match status" value="1"/>
</dbReference>
<dbReference type="Gramene" id="ONK63045">
    <property type="protein sequence ID" value="ONK63045"/>
    <property type="gene ID" value="A4U43_C07F10840"/>
</dbReference>
<comment type="caution">
    <text evidence="3">Lacks conserved residue(s) required for the propagation of feature annotation.</text>
</comment>
<proteinExistence type="inferred from homology"/>
<feature type="region of interest" description="SAW" evidence="3">
    <location>
        <begin position="492"/>
        <end position="568"/>
    </location>
</feature>
<accession>A0A5P1EAY3</accession>
<dbReference type="Proteomes" id="UP000243459">
    <property type="component" value="Chromosome 7"/>
</dbReference>
<dbReference type="AlphaFoldDB" id="A0A5P1EAY3"/>
<gene>
    <name evidence="5" type="ORF">A4U43_C07F10840</name>
</gene>
<dbReference type="PROSITE" id="PS50985">
    <property type="entry name" value="GRAS"/>
    <property type="match status" value="1"/>
</dbReference>
<sequence>MSNPSFPFDENYSDDNFPLYKLVDDRSANFNGFFSSDNFGGGLDGLWSGNNFQPESPNVDVASFPASNDLQSLSEFTAFDDAHFNAVSTVIESLQIPAVTATEDPERSSVPATSLHRSKEKSRQLDTEGTDDKQATIGATVETGNALSTEEVVRIAAANFIQLSALVSGDPRKLGLPFGLSYSNLTSDEIKNVDLVCLLMTAADKLSKQQFDRAEDLVRRCHVTSSRTGNPVQRVVHCFADALQERIDRETGKIPSKGSKGAEITTGEDVMKAILTNHSVHLIVNSTLPFTQVSQFTAVQAVLDSMSTAKKIHLIDLSIKHGLQWAILMQALATRETCPIDSLKITAVGALDEVVTIIGKRLSSFAESLNLPFEFRTVIVADLKDLTVDMFDLEGGEELGIWSDLVMNSMLVNPEGLEKLMSVICKLNPRVMAVLDVEAGLNSRSFINRFTEALFYFSAFFDCLDDLMEPSDRSRMMIEGDFFSQGIKCILAAEGSQRVIRQVGIRVWRSFFARFGLIETELSESSLYQARLILKKFVKDDSCTVQRNGNALLTLWKGTPLHFVSAWKFRH</sequence>
<reference evidence="6" key="1">
    <citation type="journal article" date="2017" name="Nat. Commun.">
        <title>The asparagus genome sheds light on the origin and evolution of a young Y chromosome.</title>
        <authorList>
            <person name="Harkess A."/>
            <person name="Zhou J."/>
            <person name="Xu C."/>
            <person name="Bowers J.E."/>
            <person name="Van der Hulst R."/>
            <person name="Ayyampalayam S."/>
            <person name="Mercati F."/>
            <person name="Riccardi P."/>
            <person name="McKain M.R."/>
            <person name="Kakrana A."/>
            <person name="Tang H."/>
            <person name="Ray J."/>
            <person name="Groenendijk J."/>
            <person name="Arikit S."/>
            <person name="Mathioni S.M."/>
            <person name="Nakano M."/>
            <person name="Shan H."/>
            <person name="Telgmann-Rauber A."/>
            <person name="Kanno A."/>
            <person name="Yue Z."/>
            <person name="Chen H."/>
            <person name="Li W."/>
            <person name="Chen Y."/>
            <person name="Xu X."/>
            <person name="Zhang Y."/>
            <person name="Luo S."/>
            <person name="Chen H."/>
            <person name="Gao J."/>
            <person name="Mao Z."/>
            <person name="Pires J.C."/>
            <person name="Luo M."/>
            <person name="Kudrna D."/>
            <person name="Wing R.A."/>
            <person name="Meyers B.C."/>
            <person name="Yi K."/>
            <person name="Kong H."/>
            <person name="Lavrijsen P."/>
            <person name="Sunseri F."/>
            <person name="Falavigna A."/>
            <person name="Ye Y."/>
            <person name="Leebens-Mack J.H."/>
            <person name="Chen G."/>
        </authorList>
    </citation>
    <scope>NUCLEOTIDE SEQUENCE [LARGE SCALE GENOMIC DNA]</scope>
    <source>
        <strain evidence="6">cv. DH0086</strain>
    </source>
</reference>
<keyword evidence="1" id="KW-0805">Transcription regulation</keyword>
<evidence type="ECO:0000313" key="5">
    <source>
        <dbReference type="EMBL" id="ONK63045.1"/>
    </source>
</evidence>
<dbReference type="OrthoDB" id="770224at2759"/>
<name>A0A5P1EAY3_ASPOF</name>
<evidence type="ECO:0000256" key="3">
    <source>
        <dbReference type="PROSITE-ProRule" id="PRU01191"/>
    </source>
</evidence>
<evidence type="ECO:0000313" key="6">
    <source>
        <dbReference type="Proteomes" id="UP000243459"/>
    </source>
</evidence>
<evidence type="ECO:0000256" key="2">
    <source>
        <dbReference type="ARBA" id="ARBA00023163"/>
    </source>
</evidence>
<dbReference type="Pfam" id="PF03514">
    <property type="entry name" value="GRAS"/>
    <property type="match status" value="1"/>
</dbReference>
<comment type="similarity">
    <text evidence="3">Belongs to the GRAS family.</text>
</comment>
<dbReference type="InterPro" id="IPR005202">
    <property type="entry name" value="TF_GRAS"/>
</dbReference>
<protein>
    <submittedName>
        <fullName evidence="5">Uncharacterized protein</fullName>
    </submittedName>
</protein>
<dbReference type="EMBL" id="CM007387">
    <property type="protein sequence ID" value="ONK63045.1"/>
    <property type="molecule type" value="Genomic_DNA"/>
</dbReference>
<feature type="compositionally biased region" description="Basic and acidic residues" evidence="4">
    <location>
        <begin position="121"/>
        <end position="134"/>
    </location>
</feature>
<organism evidence="5 6">
    <name type="scientific">Asparagus officinalis</name>
    <name type="common">Garden asparagus</name>
    <dbReference type="NCBI Taxonomy" id="4686"/>
    <lineage>
        <taxon>Eukaryota</taxon>
        <taxon>Viridiplantae</taxon>
        <taxon>Streptophyta</taxon>
        <taxon>Embryophyta</taxon>
        <taxon>Tracheophyta</taxon>
        <taxon>Spermatophyta</taxon>
        <taxon>Magnoliopsida</taxon>
        <taxon>Liliopsida</taxon>
        <taxon>Asparagales</taxon>
        <taxon>Asparagaceae</taxon>
        <taxon>Asparagoideae</taxon>
        <taxon>Asparagus</taxon>
    </lineage>
</organism>